<accession>E6STJ5</accession>
<keyword evidence="1" id="KW-1133">Transmembrane helix</keyword>
<dbReference type="AlphaFoldDB" id="E6STJ5"/>
<dbReference type="PATRIC" id="fig|693979.3.peg.1334"/>
<dbReference type="RefSeq" id="WP_013546863.1">
    <property type="nucleotide sequence ID" value="NC_014933.1"/>
</dbReference>
<reference evidence="2 3" key="2">
    <citation type="journal article" date="2011" name="Stand. Genomic Sci.">
        <title>Complete genome sequence of Bacteroides helcogenes type strain (P 36-108).</title>
        <authorList>
            <person name="Pati A."/>
            <person name="Gronow S."/>
            <person name="Zeytun A."/>
            <person name="Lapidus A."/>
            <person name="Nolan M."/>
            <person name="Hammon N."/>
            <person name="Deshpande S."/>
            <person name="Cheng J.F."/>
            <person name="Tapia R."/>
            <person name="Han C."/>
            <person name="Goodwin L."/>
            <person name="Pitluck S."/>
            <person name="Liolios K."/>
            <person name="Pagani I."/>
            <person name="Ivanova N."/>
            <person name="Mavromatis K."/>
            <person name="Chen A."/>
            <person name="Palaniappan K."/>
            <person name="Land M."/>
            <person name="Hauser L."/>
            <person name="Chang Y.J."/>
            <person name="Jeffries C.D."/>
            <person name="Detter J.C."/>
            <person name="Brambilla E."/>
            <person name="Rohde M."/>
            <person name="Goker M."/>
            <person name="Woyke T."/>
            <person name="Bristow J."/>
            <person name="Eisen J.A."/>
            <person name="Markowitz V."/>
            <person name="Hugenholtz P."/>
            <person name="Kyrpides N.C."/>
            <person name="Klenk H.P."/>
            <person name="Lucas S."/>
        </authorList>
    </citation>
    <scope>NUCLEOTIDE SEQUENCE [LARGE SCALE GENOMIC DNA]</scope>
    <source>
        <strain evidence="3">ATCC 35417 / DSM 20613 / JCM 6297 / CCUG 15421 / P 36-108</strain>
    </source>
</reference>
<dbReference type="KEGG" id="bhl:Bache_1259"/>
<evidence type="ECO:0000313" key="3">
    <source>
        <dbReference type="Proteomes" id="UP000008630"/>
    </source>
</evidence>
<reference key="1">
    <citation type="submission" date="2010-11" db="EMBL/GenBank/DDBJ databases">
        <title>The complete genome of Bacteroides helcogenes P 36-108.</title>
        <authorList>
            <consortium name="US DOE Joint Genome Institute (JGI-PGF)"/>
            <person name="Lucas S."/>
            <person name="Copeland A."/>
            <person name="Lapidus A."/>
            <person name="Bruce D."/>
            <person name="Goodwin L."/>
            <person name="Pitluck S."/>
            <person name="Kyrpides N."/>
            <person name="Mavromatis K."/>
            <person name="Ivanova N."/>
            <person name="Zeytun A."/>
            <person name="Brettin T."/>
            <person name="Detter J.C."/>
            <person name="Tapia R."/>
            <person name="Han C."/>
            <person name="Land M."/>
            <person name="Hauser L."/>
            <person name="Markowitz V."/>
            <person name="Cheng J.-F."/>
            <person name="Hugenholtz P."/>
            <person name="Woyke T."/>
            <person name="Wu D."/>
            <person name="Gronow S."/>
            <person name="Wellnitz S."/>
            <person name="Brambilla E."/>
            <person name="Klenk H.-P."/>
            <person name="Eisen J.A."/>
        </authorList>
    </citation>
    <scope>NUCLEOTIDE SEQUENCE</scope>
    <source>
        <strain>P 36-108</strain>
    </source>
</reference>
<organism evidence="2 3">
    <name type="scientific">Bacteroides helcogenes (strain ATCC 35417 / DSM 20613 / JCM 6297 / CCUG 15421 / P 36-108)</name>
    <dbReference type="NCBI Taxonomy" id="693979"/>
    <lineage>
        <taxon>Bacteria</taxon>
        <taxon>Pseudomonadati</taxon>
        <taxon>Bacteroidota</taxon>
        <taxon>Bacteroidia</taxon>
        <taxon>Bacteroidales</taxon>
        <taxon>Bacteroidaceae</taxon>
        <taxon>Bacteroides</taxon>
    </lineage>
</organism>
<keyword evidence="1" id="KW-0812">Transmembrane</keyword>
<dbReference type="OrthoDB" id="761626at2"/>
<dbReference type="HOGENOM" id="CLU_2104146_0_0_10"/>
<proteinExistence type="predicted"/>
<name>E6STJ5_BACT6</name>
<evidence type="ECO:0000313" key="2">
    <source>
        <dbReference type="EMBL" id="ADV43269.1"/>
    </source>
</evidence>
<dbReference type="STRING" id="693979.Bache_1259"/>
<protein>
    <submittedName>
        <fullName evidence="2">UDP-N-acetylglucosamine pyrophosphorylase</fullName>
    </submittedName>
</protein>
<sequence length="115" mass="12756">MNTLNDTIRKGTLKFALCATILSALAGGIAYYIDHSTTNLSGTYHSEDNTLYPSLEFKGKSTVTLTALIVPYTTTYTIDDNYVRVETDKGSLLFKIINNKTLQGEGWCKGTYKKQ</sequence>
<dbReference type="EMBL" id="CP002352">
    <property type="protein sequence ID" value="ADV43269.1"/>
    <property type="molecule type" value="Genomic_DNA"/>
</dbReference>
<feature type="transmembrane region" description="Helical" evidence="1">
    <location>
        <begin position="12"/>
        <end position="33"/>
    </location>
</feature>
<gene>
    <name evidence="2" type="ordered locus">Bache_1259</name>
</gene>
<keyword evidence="3" id="KW-1185">Reference proteome</keyword>
<dbReference type="Proteomes" id="UP000008630">
    <property type="component" value="Chromosome"/>
</dbReference>
<evidence type="ECO:0000256" key="1">
    <source>
        <dbReference type="SAM" id="Phobius"/>
    </source>
</evidence>
<keyword evidence="1" id="KW-0472">Membrane</keyword>